<dbReference type="InterPro" id="IPR050565">
    <property type="entry name" value="LYPA1-2/EST-like"/>
</dbReference>
<dbReference type="InterPro" id="IPR003140">
    <property type="entry name" value="PLipase/COase/thioEstase"/>
</dbReference>
<gene>
    <name evidence="4" type="ORF">A3F84_08650</name>
</gene>
<dbReference type="GO" id="GO:0016787">
    <property type="term" value="F:hydrolase activity"/>
    <property type="evidence" value="ECO:0007669"/>
    <property type="project" value="UniProtKB-KW"/>
</dbReference>
<comment type="caution">
    <text evidence="4">The sequence shown here is derived from an EMBL/GenBank/DDBJ whole genome shotgun (WGS) entry which is preliminary data.</text>
</comment>
<dbReference type="AlphaFoldDB" id="A0A1F6C518"/>
<dbReference type="Gene3D" id="3.40.50.1820">
    <property type="entry name" value="alpha/beta hydrolase"/>
    <property type="match status" value="1"/>
</dbReference>
<dbReference type="Pfam" id="PF02230">
    <property type="entry name" value="Abhydrolase_2"/>
    <property type="match status" value="1"/>
</dbReference>
<dbReference type="EMBL" id="MFKF01000413">
    <property type="protein sequence ID" value="OGG44168.1"/>
    <property type="molecule type" value="Genomic_DNA"/>
</dbReference>
<dbReference type="PANTHER" id="PTHR10655:SF17">
    <property type="entry name" value="LYSOPHOSPHOLIPASE-LIKE PROTEIN 1"/>
    <property type="match status" value="1"/>
</dbReference>
<keyword evidence="2" id="KW-0378">Hydrolase</keyword>
<evidence type="ECO:0000256" key="1">
    <source>
        <dbReference type="ARBA" id="ARBA00006499"/>
    </source>
</evidence>
<dbReference type="PANTHER" id="PTHR10655">
    <property type="entry name" value="LYSOPHOSPHOLIPASE-RELATED"/>
    <property type="match status" value="1"/>
</dbReference>
<protein>
    <recommendedName>
        <fullName evidence="3">Phospholipase/carboxylesterase/thioesterase domain-containing protein</fullName>
    </recommendedName>
</protein>
<evidence type="ECO:0000259" key="3">
    <source>
        <dbReference type="Pfam" id="PF02230"/>
    </source>
</evidence>
<accession>A0A1F6C518</accession>
<evidence type="ECO:0000256" key="2">
    <source>
        <dbReference type="ARBA" id="ARBA00022801"/>
    </source>
</evidence>
<proteinExistence type="inferred from homology"/>
<dbReference type="InterPro" id="IPR029058">
    <property type="entry name" value="AB_hydrolase_fold"/>
</dbReference>
<evidence type="ECO:0000313" key="5">
    <source>
        <dbReference type="Proteomes" id="UP000178606"/>
    </source>
</evidence>
<comment type="similarity">
    <text evidence="1">Belongs to the AB hydrolase superfamily. AB hydrolase 2 family.</text>
</comment>
<name>A0A1F6C518_HANXR</name>
<reference evidence="4 5" key="1">
    <citation type="journal article" date="2016" name="Nat. Commun.">
        <title>Thousands of microbial genomes shed light on interconnected biogeochemical processes in an aquifer system.</title>
        <authorList>
            <person name="Anantharaman K."/>
            <person name="Brown C.T."/>
            <person name="Hug L.A."/>
            <person name="Sharon I."/>
            <person name="Castelle C.J."/>
            <person name="Probst A.J."/>
            <person name="Thomas B.C."/>
            <person name="Singh A."/>
            <person name="Wilkins M.J."/>
            <person name="Karaoz U."/>
            <person name="Brodie E.L."/>
            <person name="Williams K.H."/>
            <person name="Hubbard S.S."/>
            <person name="Banfield J.F."/>
        </authorList>
    </citation>
    <scope>NUCLEOTIDE SEQUENCE [LARGE SCALE GENOMIC DNA]</scope>
    <source>
        <strain evidence="5">RIFCSPLOWO2_12_FULL_64_10</strain>
    </source>
</reference>
<organism evidence="4 5">
    <name type="scientific">Handelsmanbacteria sp. (strain RIFCSPLOWO2_12_FULL_64_10)</name>
    <dbReference type="NCBI Taxonomy" id="1817868"/>
    <lineage>
        <taxon>Bacteria</taxon>
        <taxon>Candidatus Handelsmaniibacteriota</taxon>
    </lineage>
</organism>
<dbReference type="Proteomes" id="UP000178606">
    <property type="component" value="Unassembled WGS sequence"/>
</dbReference>
<sequence length="195" mass="21103">MDLSGLALDVPEGYRWVYPRAPVAIQIGSTPGWGWYAVDPRRAPFASEAETAAHVAESRREVGDFVTQLLTRLEVPRKRTLLMGFSQGAAVALHVGLASPESFAGIVFMSGYFPVPETLTGASGLAPGPILPQPILIVHGILDQVLPISLAREAKAWLVAEGLDPRYQEFPMDHQITPKSFGAVRDFMSEVLPLG</sequence>
<evidence type="ECO:0000313" key="4">
    <source>
        <dbReference type="EMBL" id="OGG44168.1"/>
    </source>
</evidence>
<feature type="domain" description="Phospholipase/carboxylesterase/thioesterase" evidence="3">
    <location>
        <begin position="15"/>
        <end position="190"/>
    </location>
</feature>
<dbReference type="SUPFAM" id="SSF53474">
    <property type="entry name" value="alpha/beta-Hydrolases"/>
    <property type="match status" value="1"/>
</dbReference>